<feature type="transmembrane region" description="Helical" evidence="1">
    <location>
        <begin position="81"/>
        <end position="100"/>
    </location>
</feature>
<sequence length="157" mass="16713">MIKEWATVVSWQNGIAVVRCEQSSGCGGCKSRSTCGTGLLNQLGASAEHLLTVPCAQPLEAGQQIELGIAEGSLLRSAMMVYFLPLLGLFIGSALFQMFFGSELSAIVGAFVGGGLVFVSVKHWARRLGKNNRYEPIILQIVLPGELLQIQTAAQSS</sequence>
<accession>A0A2U1TKB1</accession>
<dbReference type="InterPro" id="IPR026268">
    <property type="entry name" value="RseC"/>
</dbReference>
<dbReference type="RefSeq" id="WP_109055803.1">
    <property type="nucleotide sequence ID" value="NZ_QDKJ01000017.1"/>
</dbReference>
<comment type="caution">
    <text evidence="2">The sequence shown here is derived from an EMBL/GenBank/DDBJ whole genome shotgun (WGS) entry which is preliminary data.</text>
</comment>
<keyword evidence="1" id="KW-1133">Transmembrane helix</keyword>
<dbReference type="AlphaFoldDB" id="A0A2U1TKB1"/>
<dbReference type="OrthoDB" id="9795854at2"/>
<organism evidence="2 3">
    <name type="scientific">Brenneria roseae subsp. americana</name>
    <dbReference type="NCBI Taxonomy" id="1508507"/>
    <lineage>
        <taxon>Bacteria</taxon>
        <taxon>Pseudomonadati</taxon>
        <taxon>Pseudomonadota</taxon>
        <taxon>Gammaproteobacteria</taxon>
        <taxon>Enterobacterales</taxon>
        <taxon>Pectobacteriaceae</taxon>
        <taxon>Brenneria</taxon>
    </lineage>
</organism>
<evidence type="ECO:0000313" key="3">
    <source>
        <dbReference type="Proteomes" id="UP000245138"/>
    </source>
</evidence>
<dbReference type="InterPro" id="IPR007359">
    <property type="entry name" value="SigmaE_reg_RseC_MucC"/>
</dbReference>
<dbReference type="EMBL" id="QDKJ01000017">
    <property type="protein sequence ID" value="PWC09846.1"/>
    <property type="molecule type" value="Genomic_DNA"/>
</dbReference>
<gene>
    <name evidence="2" type="ORF">B4923_18310</name>
</gene>
<dbReference type="PIRSF" id="PIRSF004923">
    <property type="entry name" value="RseC"/>
    <property type="match status" value="1"/>
</dbReference>
<protein>
    <submittedName>
        <fullName evidence="2">SoxR-reducing system protein RseC</fullName>
    </submittedName>
</protein>
<keyword evidence="1" id="KW-0812">Transmembrane</keyword>
<reference evidence="2 3" key="1">
    <citation type="submission" date="2018-04" db="EMBL/GenBank/DDBJ databases">
        <title>Brenneria corticis sp.nov.</title>
        <authorList>
            <person name="Li Y."/>
        </authorList>
    </citation>
    <scope>NUCLEOTIDE SEQUENCE [LARGE SCALE GENOMIC DNA]</scope>
    <source>
        <strain evidence="2 3">LMG 27715</strain>
    </source>
</reference>
<feature type="transmembrane region" description="Helical" evidence="1">
    <location>
        <begin position="106"/>
        <end position="125"/>
    </location>
</feature>
<dbReference type="NCBIfam" id="NF008115">
    <property type="entry name" value="PRK10862.1"/>
    <property type="match status" value="1"/>
</dbReference>
<dbReference type="PANTHER" id="PTHR35867:SF1">
    <property type="entry name" value="PROTEIN RSEC"/>
    <property type="match status" value="1"/>
</dbReference>
<evidence type="ECO:0000256" key="1">
    <source>
        <dbReference type="SAM" id="Phobius"/>
    </source>
</evidence>
<name>A0A2U1TKB1_9GAMM</name>
<proteinExistence type="predicted"/>
<keyword evidence="3" id="KW-1185">Reference proteome</keyword>
<dbReference type="PANTHER" id="PTHR35867">
    <property type="entry name" value="PROTEIN RSEC"/>
    <property type="match status" value="1"/>
</dbReference>
<dbReference type="Pfam" id="PF04246">
    <property type="entry name" value="RseC_MucC"/>
    <property type="match status" value="1"/>
</dbReference>
<keyword evidence="1" id="KW-0472">Membrane</keyword>
<dbReference type="Proteomes" id="UP000245138">
    <property type="component" value="Unassembled WGS sequence"/>
</dbReference>
<evidence type="ECO:0000313" key="2">
    <source>
        <dbReference type="EMBL" id="PWC09846.1"/>
    </source>
</evidence>